<keyword evidence="5" id="KW-0812">Transmembrane</keyword>
<proteinExistence type="predicted"/>
<feature type="transmembrane region" description="Helical" evidence="5">
    <location>
        <begin position="407"/>
        <end position="429"/>
    </location>
</feature>
<keyword evidence="7" id="KW-1185">Reference proteome</keyword>
<evidence type="ECO:0000256" key="1">
    <source>
        <dbReference type="ARBA" id="ARBA00004196"/>
    </source>
</evidence>
<dbReference type="OrthoDB" id="9800613at2"/>
<keyword evidence="5" id="KW-0472">Membrane</keyword>
<dbReference type="GO" id="GO:0030313">
    <property type="term" value="C:cell envelope"/>
    <property type="evidence" value="ECO:0007669"/>
    <property type="project" value="UniProtKB-SubCell"/>
</dbReference>
<evidence type="ECO:0000256" key="5">
    <source>
        <dbReference type="SAM" id="Phobius"/>
    </source>
</evidence>
<evidence type="ECO:0000256" key="3">
    <source>
        <dbReference type="SAM" id="Coils"/>
    </source>
</evidence>
<feature type="coiled-coil region" evidence="3">
    <location>
        <begin position="708"/>
        <end position="735"/>
    </location>
</feature>
<dbReference type="PANTHER" id="PTHR32347:SF23">
    <property type="entry name" value="BLL5650 PROTEIN"/>
    <property type="match status" value="1"/>
</dbReference>
<comment type="subcellular location">
    <subcellularLocation>
        <location evidence="1">Cell envelope</location>
    </subcellularLocation>
</comment>
<feature type="transmembrane region" description="Helical" evidence="5">
    <location>
        <begin position="377"/>
        <end position="395"/>
    </location>
</feature>
<organism evidence="6 7">
    <name type="scientific">Neosynechococcus sphagnicola sy1</name>
    <dbReference type="NCBI Taxonomy" id="1497020"/>
    <lineage>
        <taxon>Bacteria</taxon>
        <taxon>Bacillati</taxon>
        <taxon>Cyanobacteriota</taxon>
        <taxon>Cyanophyceae</taxon>
        <taxon>Neosynechococcales</taxon>
        <taxon>Neosynechococcaceae</taxon>
        <taxon>Neosynechococcus</taxon>
    </lineage>
</organism>
<feature type="transmembrane region" description="Helical" evidence="5">
    <location>
        <begin position="174"/>
        <end position="195"/>
    </location>
</feature>
<accession>A0A098TQ50</accession>
<feature type="transmembrane region" description="Helical" evidence="5">
    <location>
        <begin position="276"/>
        <end position="299"/>
    </location>
</feature>
<gene>
    <name evidence="6" type="ORF">DO97_04540</name>
</gene>
<dbReference type="Gene3D" id="2.40.30.170">
    <property type="match status" value="1"/>
</dbReference>
<comment type="caution">
    <text evidence="6">The sequence shown here is derived from an EMBL/GenBank/DDBJ whole genome shotgun (WGS) entry which is preliminary data.</text>
</comment>
<feature type="region of interest" description="Disordered" evidence="4">
    <location>
        <begin position="819"/>
        <end position="840"/>
    </location>
</feature>
<evidence type="ECO:0008006" key="8">
    <source>
        <dbReference type="Google" id="ProtNLM"/>
    </source>
</evidence>
<evidence type="ECO:0000313" key="7">
    <source>
        <dbReference type="Proteomes" id="UP000030170"/>
    </source>
</evidence>
<dbReference type="RefSeq" id="WP_036532678.1">
    <property type="nucleotide sequence ID" value="NZ_JJML01000017.1"/>
</dbReference>
<evidence type="ECO:0000256" key="2">
    <source>
        <dbReference type="ARBA" id="ARBA00023054"/>
    </source>
</evidence>
<sequence length="899" mass="101831">MRQMLYNKFREDLVITKTIQKDGHTPLYLVKDPLTNEVFEFGEEEYFLCEAIDGKSSQSGISKEFYRRFNLSLSEEDLINFFDQINSFGLLTSSENNHVISPSISNNTHRSTFTNDHQIPPVESRLLESNNSSHKLAVSPEKLIAKKSNNLKWFLPNPHPFLSFALGILKPFRYGFIILAWSLVPCSLIAIYTFFNNKLLVSLSIQQYLAPLPWITLHLLNMAFVNMTSKFSQGVIVTYYGGEVKELGVKLAFGIMPRFYIDRQSVYKLKNRDQQLWAFATPIAVRMFLFSFGIFLWYSNFGAPTSLKVWALSLAYMGLLDFLFDSSPLWPSDGYGWIISYFRLSPTLIKQNRLVWDMMVSRRALPKQLSLWKKLQLQIFPLLMIISWGYLAFKVAHEMVKDITPGILSQGAVVVLVSIPFIITFRWWLNTAFRTVLEDRQSSIKSQSAQKNSEELVQFSAPDKRGGLASVMKLPGKEKLTNFLAKKWKTLLILAGITVLFLYPYQSRPGGVVELLPPTQQLIQAQWDGQISQVFFKGGDGVLIKAGTVIATMKALDLESKIQTTQEAIKAQQSDLAAKQSKLNKLLNTPRPEDVAIAQEQVANIKQQVEAARQMVEVTRAKFQTEKNKAIFSVREANRFKELYDQGATSLQVYENAESKAQTDQDNADEKQQKMLQDQQDVLVKQQALAESQANLAKVMAGPYPDEIEAARHETEAARAELQKLRQELKYYQEQEKQTTFLMPFTGYLDTPYLDQKIGSYLKKGETFAVAEDNRNIRGEINVPEYNIGEFDIGGSVEIKLLAYSDKPITGKVISIEPTASSSSTNSSTSSVTSTTSESPAITPERFVGVIIEIPNSKQLIKAGMSGYAKIEGRQMPLIIAFTRPIIRFVQVEIWSWLP</sequence>
<evidence type="ECO:0000256" key="4">
    <source>
        <dbReference type="SAM" id="MobiDB-lite"/>
    </source>
</evidence>
<dbReference type="AlphaFoldDB" id="A0A098TQ50"/>
<keyword evidence="2 3" id="KW-0175">Coiled coil</keyword>
<reference evidence="6 7" key="1">
    <citation type="journal article" date="2014" name="Mol. Ecol.">
        <title>Evolution of Synechococcus.</title>
        <authorList>
            <person name="Dvorak P."/>
            <person name="Casamatta D."/>
            <person name="Hasler P."/>
            <person name="Poulickova A."/>
            <person name="Ondrej V."/>
            <person name="Sanges R."/>
        </authorList>
    </citation>
    <scope>NUCLEOTIDE SEQUENCE [LARGE SCALE GENOMIC DNA]</scope>
    <source>
        <strain evidence="6 7">CAUP A 1101</strain>
    </source>
</reference>
<evidence type="ECO:0000313" key="6">
    <source>
        <dbReference type="EMBL" id="KGF72953.1"/>
    </source>
</evidence>
<name>A0A098TQ50_9CYAN</name>
<feature type="coiled-coil region" evidence="3">
    <location>
        <begin position="555"/>
        <end position="622"/>
    </location>
</feature>
<dbReference type="EMBL" id="JJML01000017">
    <property type="protein sequence ID" value="KGF72953.1"/>
    <property type="molecule type" value="Genomic_DNA"/>
</dbReference>
<dbReference type="Proteomes" id="UP000030170">
    <property type="component" value="Unassembled WGS sequence"/>
</dbReference>
<keyword evidence="5" id="KW-1133">Transmembrane helix</keyword>
<dbReference type="InterPro" id="IPR050465">
    <property type="entry name" value="UPF0194_transport"/>
</dbReference>
<dbReference type="STRING" id="1497020.DO97_04540"/>
<dbReference type="PANTHER" id="PTHR32347">
    <property type="entry name" value="EFFLUX SYSTEM COMPONENT YKNX-RELATED"/>
    <property type="match status" value="1"/>
</dbReference>
<protein>
    <recommendedName>
        <fullName evidence="8">RND efflux pump membrane fusion protein barrel-sandwich domain-containing protein</fullName>
    </recommendedName>
</protein>